<dbReference type="Pfam" id="PF03931">
    <property type="entry name" value="Skp1_POZ"/>
    <property type="match status" value="1"/>
</dbReference>
<dbReference type="EMBL" id="BRXU01000004">
    <property type="protein sequence ID" value="GLC51390.1"/>
    <property type="molecule type" value="Genomic_DNA"/>
</dbReference>
<protein>
    <recommendedName>
        <fullName evidence="3">SKP1-like protein</fullName>
    </recommendedName>
</protein>
<gene>
    <name evidence="6" type="primary">PLEST004685</name>
    <name evidence="6" type="ORF">PLESTB_000497100</name>
</gene>
<keyword evidence="2 3" id="KW-0833">Ubl conjugation pathway</keyword>
<dbReference type="InterPro" id="IPR016072">
    <property type="entry name" value="Skp1_comp_dimer"/>
</dbReference>
<evidence type="ECO:0000256" key="2">
    <source>
        <dbReference type="ARBA" id="ARBA00022786"/>
    </source>
</evidence>
<dbReference type="AlphaFoldDB" id="A0A9W6F0J4"/>
<organism evidence="6 7">
    <name type="scientific">Pleodorina starrii</name>
    <dbReference type="NCBI Taxonomy" id="330485"/>
    <lineage>
        <taxon>Eukaryota</taxon>
        <taxon>Viridiplantae</taxon>
        <taxon>Chlorophyta</taxon>
        <taxon>core chlorophytes</taxon>
        <taxon>Chlorophyceae</taxon>
        <taxon>CS clade</taxon>
        <taxon>Chlamydomonadales</taxon>
        <taxon>Volvocaceae</taxon>
        <taxon>Pleodorina</taxon>
    </lineage>
</organism>
<evidence type="ECO:0000313" key="7">
    <source>
        <dbReference type="Proteomes" id="UP001165080"/>
    </source>
</evidence>
<dbReference type="GO" id="GO:0006511">
    <property type="term" value="P:ubiquitin-dependent protein catabolic process"/>
    <property type="evidence" value="ECO:0007669"/>
    <property type="project" value="InterPro"/>
</dbReference>
<dbReference type="FunFam" id="3.30.710.10:FF:000026">
    <property type="entry name" value="E3 ubiquitin ligase complex SCF subunit"/>
    <property type="match status" value="1"/>
</dbReference>
<dbReference type="Proteomes" id="UP001165080">
    <property type="component" value="Unassembled WGS sequence"/>
</dbReference>
<comment type="pathway">
    <text evidence="3">Protein modification; protein ubiquitination.</text>
</comment>
<evidence type="ECO:0000313" key="6">
    <source>
        <dbReference type="EMBL" id="GLC51390.1"/>
    </source>
</evidence>
<evidence type="ECO:0000256" key="1">
    <source>
        <dbReference type="ARBA" id="ARBA00009993"/>
    </source>
</evidence>
<feature type="domain" description="SKP1 component POZ" evidence="5">
    <location>
        <begin position="4"/>
        <end position="61"/>
    </location>
</feature>
<dbReference type="Gene3D" id="3.30.710.10">
    <property type="entry name" value="Potassium Channel Kv1.1, Chain A"/>
    <property type="match status" value="1"/>
</dbReference>
<evidence type="ECO:0000256" key="3">
    <source>
        <dbReference type="PIRNR" id="PIRNR028729"/>
    </source>
</evidence>
<proteinExistence type="inferred from homology"/>
<dbReference type="SUPFAM" id="SSF54695">
    <property type="entry name" value="POZ domain"/>
    <property type="match status" value="1"/>
</dbReference>
<accession>A0A9W6F0J4</accession>
<name>A0A9W6F0J4_9CHLO</name>
<dbReference type="InterPro" id="IPR001232">
    <property type="entry name" value="SKP1-like"/>
</dbReference>
<dbReference type="Pfam" id="PF01466">
    <property type="entry name" value="Skp1"/>
    <property type="match status" value="1"/>
</dbReference>
<dbReference type="OrthoDB" id="7827685at2759"/>
<comment type="similarity">
    <text evidence="1 3">Belongs to the SKP1 family.</text>
</comment>
<feature type="domain" description="SKP1 component dimerisation" evidence="4">
    <location>
        <begin position="106"/>
        <end position="151"/>
    </location>
</feature>
<dbReference type="InterPro" id="IPR011333">
    <property type="entry name" value="SKP1/BTB/POZ_sf"/>
</dbReference>
<dbReference type="InterPro" id="IPR016897">
    <property type="entry name" value="SKP1"/>
</dbReference>
<comment type="caution">
    <text evidence="6">The sequence shown here is derived from an EMBL/GenBank/DDBJ whole genome shotgun (WGS) entry which is preliminary data.</text>
</comment>
<sequence length="154" mass="17361">MNAKLTLTSNDGQKFEVEKEVALQSQMIKGMLEDIQSAASVPLANVNGQTLAKVVEYCKFHYEATKKGDTQKTKAAIKKWDKAFLNVEQSVLFDLILAANYLHVESLLQLTCQAAAKLICNKTTQEIRDMFNIENDLTAEDEAQLLSEIEWKFE</sequence>
<evidence type="ECO:0000259" key="4">
    <source>
        <dbReference type="Pfam" id="PF01466"/>
    </source>
</evidence>
<dbReference type="GO" id="GO:0016567">
    <property type="term" value="P:protein ubiquitination"/>
    <property type="evidence" value="ECO:0007669"/>
    <property type="project" value="UniProtKB-UniRule"/>
</dbReference>
<dbReference type="SMART" id="SM00512">
    <property type="entry name" value="Skp1"/>
    <property type="match status" value="1"/>
</dbReference>
<dbReference type="PANTHER" id="PTHR11165">
    <property type="entry name" value="SKP1"/>
    <property type="match status" value="1"/>
</dbReference>
<keyword evidence="7" id="KW-1185">Reference proteome</keyword>
<comment type="subunit">
    <text evidence="3">Part of a SCF (SKP1-cullin-F-box) protein ligase complex.</text>
</comment>
<dbReference type="InterPro" id="IPR016073">
    <property type="entry name" value="Skp1_comp_POZ"/>
</dbReference>
<dbReference type="SUPFAM" id="SSF81382">
    <property type="entry name" value="Skp1 dimerisation domain-like"/>
    <property type="match status" value="1"/>
</dbReference>
<reference evidence="6 7" key="1">
    <citation type="journal article" date="2023" name="Commun. Biol.">
        <title>Reorganization of the ancestral sex-determining regions during the evolution of trioecy in Pleodorina starrii.</title>
        <authorList>
            <person name="Takahashi K."/>
            <person name="Suzuki S."/>
            <person name="Kawai-Toyooka H."/>
            <person name="Yamamoto K."/>
            <person name="Hamaji T."/>
            <person name="Ootsuki R."/>
            <person name="Yamaguchi H."/>
            <person name="Kawachi M."/>
            <person name="Higashiyama T."/>
            <person name="Nozaki H."/>
        </authorList>
    </citation>
    <scope>NUCLEOTIDE SEQUENCE [LARGE SCALE GENOMIC DNA]</scope>
    <source>
        <strain evidence="6 7">NIES-4479</strain>
    </source>
</reference>
<dbReference type="GO" id="GO:0009867">
    <property type="term" value="P:jasmonic acid mediated signaling pathway"/>
    <property type="evidence" value="ECO:0007669"/>
    <property type="project" value="UniProtKB-ARBA"/>
</dbReference>
<dbReference type="PIRSF" id="PIRSF028729">
    <property type="entry name" value="E3_ubiquit_lig_SCF_Skp"/>
    <property type="match status" value="1"/>
</dbReference>
<evidence type="ECO:0000259" key="5">
    <source>
        <dbReference type="Pfam" id="PF03931"/>
    </source>
</evidence>
<dbReference type="CDD" id="cd18322">
    <property type="entry name" value="BTB_POZ_SKP1"/>
    <property type="match status" value="1"/>
</dbReference>
<dbReference type="InterPro" id="IPR036296">
    <property type="entry name" value="SKP1-like_dim_sf"/>
</dbReference>
<comment type="function">
    <text evidence="3">Involved in ubiquitination and subsequent proteasomal degradation of target proteins. Together with CUL1, RBX1 and a F-box protein, it forms a SCF E3 ubiquitin ligase complex. The functional specificity of this complex depends on the type of F-box protein. In the SCF complex, it serves as an adapter that links the F-box protein to CUL1.</text>
</comment>